<evidence type="ECO:0000313" key="3">
    <source>
        <dbReference type="Proteomes" id="UP001060336"/>
    </source>
</evidence>
<name>A0A9J7APQ2_9PROT</name>
<keyword evidence="3" id="KW-1185">Reference proteome</keyword>
<organism evidence="2 3">
    <name type="scientific">Nisaea acidiphila</name>
    <dbReference type="NCBI Taxonomy" id="1862145"/>
    <lineage>
        <taxon>Bacteria</taxon>
        <taxon>Pseudomonadati</taxon>
        <taxon>Pseudomonadota</taxon>
        <taxon>Alphaproteobacteria</taxon>
        <taxon>Rhodospirillales</taxon>
        <taxon>Thalassobaculaceae</taxon>
        <taxon>Nisaea</taxon>
    </lineage>
</organism>
<dbReference type="KEGG" id="naci:NUH88_13005"/>
<keyword evidence="1" id="KW-1133">Transmembrane helix</keyword>
<keyword evidence="1" id="KW-0812">Transmembrane</keyword>
<sequence length="128" mass="13320">MSAGMTLPIVLSALTWALGLQLVLLFGIVAWKLARDFLYAASFASGSPGEAATLLQSFLASAVAAPILLFSTVGEVLDLSLASGVDPASLELDIPETLVFLIGGSNAAYLLPKLVQTMRRISVRTPSA</sequence>
<accession>A0A9J7APQ2</accession>
<dbReference type="EMBL" id="CP102480">
    <property type="protein sequence ID" value="UUX48332.1"/>
    <property type="molecule type" value="Genomic_DNA"/>
</dbReference>
<proteinExistence type="predicted"/>
<keyword evidence="1" id="KW-0472">Membrane</keyword>
<gene>
    <name evidence="2" type="ORF">NUH88_13005</name>
</gene>
<dbReference type="AlphaFoldDB" id="A0A9J7APQ2"/>
<feature type="transmembrane region" description="Helical" evidence="1">
    <location>
        <begin position="6"/>
        <end position="31"/>
    </location>
</feature>
<feature type="transmembrane region" description="Helical" evidence="1">
    <location>
        <begin position="52"/>
        <end position="74"/>
    </location>
</feature>
<evidence type="ECO:0000313" key="2">
    <source>
        <dbReference type="EMBL" id="UUX48332.1"/>
    </source>
</evidence>
<dbReference type="RefSeq" id="WP_257766840.1">
    <property type="nucleotide sequence ID" value="NZ_CP102480.1"/>
</dbReference>
<protein>
    <submittedName>
        <fullName evidence="2">Uncharacterized protein</fullName>
    </submittedName>
</protein>
<reference evidence="2" key="1">
    <citation type="submission" date="2022-08" db="EMBL/GenBank/DDBJ databases">
        <title>Nisaea acidiphila sp. nov., isolated from a marine algal debris and emended description of the genus Nisaea Urios et al. 2008.</title>
        <authorList>
            <person name="Kwon K."/>
        </authorList>
    </citation>
    <scope>NUCLEOTIDE SEQUENCE</scope>
    <source>
        <strain evidence="2">MEBiC11861</strain>
    </source>
</reference>
<dbReference type="Proteomes" id="UP001060336">
    <property type="component" value="Chromosome"/>
</dbReference>
<evidence type="ECO:0000256" key="1">
    <source>
        <dbReference type="SAM" id="Phobius"/>
    </source>
</evidence>